<evidence type="ECO:0008006" key="3">
    <source>
        <dbReference type="Google" id="ProtNLM"/>
    </source>
</evidence>
<protein>
    <recommendedName>
        <fullName evidence="3">DUF3168 domain-containing protein</fullName>
    </recommendedName>
</protein>
<dbReference type="RefSeq" id="WP_145201195.1">
    <property type="nucleotide sequence ID" value="NZ_CP036267.1"/>
</dbReference>
<dbReference type="OrthoDB" id="280358at2"/>
<organism evidence="1 2">
    <name type="scientific">Thalassoglobus polymorphus</name>
    <dbReference type="NCBI Taxonomy" id="2527994"/>
    <lineage>
        <taxon>Bacteria</taxon>
        <taxon>Pseudomonadati</taxon>
        <taxon>Planctomycetota</taxon>
        <taxon>Planctomycetia</taxon>
        <taxon>Planctomycetales</taxon>
        <taxon>Planctomycetaceae</taxon>
        <taxon>Thalassoglobus</taxon>
    </lineage>
</organism>
<dbReference type="Proteomes" id="UP000315724">
    <property type="component" value="Chromosome"/>
</dbReference>
<accession>A0A517QQW0</accession>
<sequence length="142" mass="16017">MAVITDIADAVAAEINAGSFSQPVSATREYLPAFELADMQTLRVTVVPKSVTTLPGGRAHNQYDYAIDVAVQKKLDAADNTEIDELMTLVDELAEHLRFKRLTDYPNAAWLKTENQPVYAQEHLQELRQFTSILTFTFRLMR</sequence>
<dbReference type="EMBL" id="CP036267">
    <property type="protein sequence ID" value="QDT33985.1"/>
    <property type="molecule type" value="Genomic_DNA"/>
</dbReference>
<evidence type="ECO:0000313" key="1">
    <source>
        <dbReference type="EMBL" id="QDT33985.1"/>
    </source>
</evidence>
<keyword evidence="2" id="KW-1185">Reference proteome</keyword>
<gene>
    <name evidence="1" type="ORF">Mal48_32420</name>
</gene>
<dbReference type="AlphaFoldDB" id="A0A517QQW0"/>
<name>A0A517QQW0_9PLAN</name>
<evidence type="ECO:0000313" key="2">
    <source>
        <dbReference type="Proteomes" id="UP000315724"/>
    </source>
</evidence>
<dbReference type="KEGG" id="tpol:Mal48_32420"/>
<reference evidence="1 2" key="1">
    <citation type="submission" date="2019-02" db="EMBL/GenBank/DDBJ databases">
        <title>Deep-cultivation of Planctomycetes and their phenomic and genomic characterization uncovers novel biology.</title>
        <authorList>
            <person name="Wiegand S."/>
            <person name="Jogler M."/>
            <person name="Boedeker C."/>
            <person name="Pinto D."/>
            <person name="Vollmers J."/>
            <person name="Rivas-Marin E."/>
            <person name="Kohn T."/>
            <person name="Peeters S.H."/>
            <person name="Heuer A."/>
            <person name="Rast P."/>
            <person name="Oberbeckmann S."/>
            <person name="Bunk B."/>
            <person name="Jeske O."/>
            <person name="Meyerdierks A."/>
            <person name="Storesund J.E."/>
            <person name="Kallscheuer N."/>
            <person name="Luecker S."/>
            <person name="Lage O.M."/>
            <person name="Pohl T."/>
            <person name="Merkel B.J."/>
            <person name="Hornburger P."/>
            <person name="Mueller R.-W."/>
            <person name="Bruemmer F."/>
            <person name="Labrenz M."/>
            <person name="Spormann A.M."/>
            <person name="Op den Camp H."/>
            <person name="Overmann J."/>
            <person name="Amann R."/>
            <person name="Jetten M.S.M."/>
            <person name="Mascher T."/>
            <person name="Medema M.H."/>
            <person name="Devos D.P."/>
            <person name="Kaster A.-K."/>
            <person name="Ovreas L."/>
            <person name="Rohde M."/>
            <person name="Galperin M.Y."/>
            <person name="Jogler C."/>
        </authorList>
    </citation>
    <scope>NUCLEOTIDE SEQUENCE [LARGE SCALE GENOMIC DNA]</scope>
    <source>
        <strain evidence="1 2">Mal48</strain>
    </source>
</reference>
<proteinExistence type="predicted"/>